<feature type="domain" description="HAMP" evidence="8">
    <location>
        <begin position="315"/>
        <end position="369"/>
    </location>
</feature>
<keyword evidence="5" id="KW-0175">Coiled coil</keyword>
<keyword evidence="10" id="KW-1185">Reference proteome</keyword>
<keyword evidence="6" id="KW-1133">Transmembrane helix</keyword>
<evidence type="ECO:0000256" key="6">
    <source>
        <dbReference type="SAM" id="Phobius"/>
    </source>
</evidence>
<feature type="coiled-coil region" evidence="5">
    <location>
        <begin position="616"/>
        <end position="643"/>
    </location>
</feature>
<dbReference type="InterPro" id="IPR003660">
    <property type="entry name" value="HAMP_dom"/>
</dbReference>
<dbReference type="Gene3D" id="1.10.287.950">
    <property type="entry name" value="Methyl-accepting chemotaxis protein"/>
    <property type="match status" value="1"/>
</dbReference>
<comment type="subcellular location">
    <subcellularLocation>
        <location evidence="1">Membrane</location>
    </subcellularLocation>
</comment>
<comment type="caution">
    <text evidence="9">The sequence shown here is derived from an EMBL/GenBank/DDBJ whole genome shotgun (WGS) entry which is preliminary data.</text>
</comment>
<dbReference type="GO" id="GO:0016020">
    <property type="term" value="C:membrane"/>
    <property type="evidence" value="ECO:0007669"/>
    <property type="project" value="UniProtKB-SubCell"/>
</dbReference>
<evidence type="ECO:0000256" key="3">
    <source>
        <dbReference type="ARBA" id="ARBA00029447"/>
    </source>
</evidence>
<dbReference type="CDD" id="cd11386">
    <property type="entry name" value="MCP_signal"/>
    <property type="match status" value="1"/>
</dbReference>
<feature type="transmembrane region" description="Helical" evidence="6">
    <location>
        <begin position="290"/>
        <end position="314"/>
    </location>
</feature>
<evidence type="ECO:0000256" key="5">
    <source>
        <dbReference type="SAM" id="Coils"/>
    </source>
</evidence>
<sequence>MTDNLSLRQRLIKLNIKQKLVLLVLTTSIIPLSLMGGFTFHLMKGQLQTQLEGTLVDMSSEASARTDDYLLQVGDKARVVAEDRRIAIGGGAVAEDLLEQYRDLFPEFDWIGVIDAQGEARATAGEIIGTPAPEEQQGRWADALDSGPTVVGPGAEDGVPRALTLLHPIDQGSQREALWIAAQMDMALLDERIGGVRIGESGRATLFDAAGRLLAHEDSDRTGYDMSHYAIMGPPLEQGEGHPGAVFTSGDGEEKWGLTVMLEGFNDRFGANWGLILDQTTDEIYAPVTLLWWMLWVLWVIAFLVTLAFGLYYAGLIANPLRHLSAGLNNIASGDADLTRRLEVESRDEIGQTAAAFNAVMDRLHELVSKTARSAHQLASATTDMMAASARTGDAMATQRSEVEQVATAMNEMTATVQEVARNTQQAADSAHRASNQAGEGRQMMARAIDSNRTLAEEVRDASGVMAQLKEDSDNIGTILQVITEIAEQTNLLALNAAIEAARAGEQGRGFAVVAGEVRNLAHRTNESTTQIQDIIEQLQTRAERAEAVMQRGQRQAEDSVHQAATTGETLEQVAAQITGINDMNAQIASAAEEQSAVAEDVNRSIHTINDISSRNARGSEEIRAAAENLNKLAEELEQMVRVFKV</sequence>
<feature type="domain" description="Methyl-accepting transducer" evidence="7">
    <location>
        <begin position="374"/>
        <end position="610"/>
    </location>
</feature>
<dbReference type="PANTHER" id="PTHR32089:SF112">
    <property type="entry name" value="LYSOZYME-LIKE PROTEIN-RELATED"/>
    <property type="match status" value="1"/>
</dbReference>
<evidence type="ECO:0000256" key="1">
    <source>
        <dbReference type="ARBA" id="ARBA00004370"/>
    </source>
</evidence>
<proteinExistence type="inferred from homology"/>
<dbReference type="PROSITE" id="PS50885">
    <property type="entry name" value="HAMP"/>
    <property type="match status" value="1"/>
</dbReference>
<evidence type="ECO:0000313" key="9">
    <source>
        <dbReference type="EMBL" id="RLK50257.1"/>
    </source>
</evidence>
<reference evidence="9 10" key="1">
    <citation type="submission" date="2018-10" db="EMBL/GenBank/DDBJ databases">
        <title>Genomic Encyclopedia of Type Strains, Phase IV (KMG-IV): sequencing the most valuable type-strain genomes for metagenomic binning, comparative biology and taxonomic classification.</title>
        <authorList>
            <person name="Goeker M."/>
        </authorList>
    </citation>
    <scope>NUCLEOTIDE SEQUENCE [LARGE SCALE GENOMIC DNA]</scope>
    <source>
        <strain evidence="9 10">DSM 12769</strain>
    </source>
</reference>
<accession>A0A498C5K7</accession>
<dbReference type="Pfam" id="PF00672">
    <property type="entry name" value="HAMP"/>
    <property type="match status" value="1"/>
</dbReference>
<evidence type="ECO:0000259" key="8">
    <source>
        <dbReference type="PROSITE" id="PS50885"/>
    </source>
</evidence>
<evidence type="ECO:0000256" key="2">
    <source>
        <dbReference type="ARBA" id="ARBA00023224"/>
    </source>
</evidence>
<evidence type="ECO:0000259" key="7">
    <source>
        <dbReference type="PROSITE" id="PS50111"/>
    </source>
</evidence>
<dbReference type="FunFam" id="1.10.287.950:FF:000001">
    <property type="entry name" value="Methyl-accepting chemotaxis sensory transducer"/>
    <property type="match status" value="1"/>
</dbReference>
<dbReference type="PROSITE" id="PS50111">
    <property type="entry name" value="CHEMOTAXIS_TRANSDUC_2"/>
    <property type="match status" value="1"/>
</dbReference>
<dbReference type="Proteomes" id="UP000275461">
    <property type="component" value="Unassembled WGS sequence"/>
</dbReference>
<dbReference type="CDD" id="cd06225">
    <property type="entry name" value="HAMP"/>
    <property type="match status" value="1"/>
</dbReference>
<dbReference type="CDD" id="cd18774">
    <property type="entry name" value="PDC2_HK_sensor"/>
    <property type="match status" value="1"/>
</dbReference>
<protein>
    <submittedName>
        <fullName evidence="9">Methyl-accepting chemotaxis protein</fullName>
    </submittedName>
</protein>
<evidence type="ECO:0000256" key="4">
    <source>
        <dbReference type="PROSITE-ProRule" id="PRU00284"/>
    </source>
</evidence>
<dbReference type="SMART" id="SM00283">
    <property type="entry name" value="MA"/>
    <property type="match status" value="1"/>
</dbReference>
<dbReference type="Pfam" id="PF00015">
    <property type="entry name" value="MCPsignal"/>
    <property type="match status" value="1"/>
</dbReference>
<comment type="similarity">
    <text evidence="3">Belongs to the methyl-accepting chemotaxis (MCP) protein family.</text>
</comment>
<dbReference type="GO" id="GO:0007165">
    <property type="term" value="P:signal transduction"/>
    <property type="evidence" value="ECO:0007669"/>
    <property type="project" value="UniProtKB-KW"/>
</dbReference>
<dbReference type="InterPro" id="IPR004089">
    <property type="entry name" value="MCPsignal_dom"/>
</dbReference>
<dbReference type="PANTHER" id="PTHR32089">
    <property type="entry name" value="METHYL-ACCEPTING CHEMOTAXIS PROTEIN MCPB"/>
    <property type="match status" value="1"/>
</dbReference>
<dbReference type="SUPFAM" id="SSF58104">
    <property type="entry name" value="Methyl-accepting chemotaxis protein (MCP) signaling domain"/>
    <property type="match status" value="1"/>
</dbReference>
<dbReference type="RefSeq" id="WP_170153554.1">
    <property type="nucleotide sequence ID" value="NZ_RCDA01000001.1"/>
</dbReference>
<gene>
    <name evidence="9" type="ORF">DFR31_0147</name>
</gene>
<keyword evidence="6" id="KW-0812">Transmembrane</keyword>
<evidence type="ECO:0000313" key="10">
    <source>
        <dbReference type="Proteomes" id="UP000275461"/>
    </source>
</evidence>
<keyword evidence="6" id="KW-0472">Membrane</keyword>
<feature type="transmembrane region" description="Helical" evidence="6">
    <location>
        <begin position="20"/>
        <end position="43"/>
    </location>
</feature>
<dbReference type="GO" id="GO:0006935">
    <property type="term" value="P:chemotaxis"/>
    <property type="evidence" value="ECO:0007669"/>
    <property type="project" value="UniProtKB-ARBA"/>
</dbReference>
<dbReference type="CDD" id="cd18773">
    <property type="entry name" value="PDC1_HK_sensor"/>
    <property type="match status" value="1"/>
</dbReference>
<keyword evidence="2 4" id="KW-0807">Transducer</keyword>
<name>A0A498C5K7_9GAMM</name>
<dbReference type="Gene3D" id="3.30.450.20">
    <property type="entry name" value="PAS domain"/>
    <property type="match status" value="1"/>
</dbReference>
<dbReference type="EMBL" id="RCDA01000001">
    <property type="protein sequence ID" value="RLK50257.1"/>
    <property type="molecule type" value="Genomic_DNA"/>
</dbReference>
<organism evidence="9 10">
    <name type="scientific">Alkalispirillum mobile</name>
    <dbReference type="NCBI Taxonomy" id="85925"/>
    <lineage>
        <taxon>Bacteria</taxon>
        <taxon>Pseudomonadati</taxon>
        <taxon>Pseudomonadota</taxon>
        <taxon>Gammaproteobacteria</taxon>
        <taxon>Chromatiales</taxon>
        <taxon>Ectothiorhodospiraceae</taxon>
        <taxon>Alkalispirillum</taxon>
    </lineage>
</organism>
<dbReference type="AlphaFoldDB" id="A0A498C5K7"/>
<dbReference type="SMART" id="SM00304">
    <property type="entry name" value="HAMP"/>
    <property type="match status" value="2"/>
</dbReference>